<dbReference type="STRING" id="1036808.A0A0C3E1X0"/>
<dbReference type="AlphaFoldDB" id="A0A0C3E1X0"/>
<organism evidence="1 2">
    <name type="scientific">Scleroderma citrinum Foug A</name>
    <dbReference type="NCBI Taxonomy" id="1036808"/>
    <lineage>
        <taxon>Eukaryota</taxon>
        <taxon>Fungi</taxon>
        <taxon>Dikarya</taxon>
        <taxon>Basidiomycota</taxon>
        <taxon>Agaricomycotina</taxon>
        <taxon>Agaricomycetes</taxon>
        <taxon>Agaricomycetidae</taxon>
        <taxon>Boletales</taxon>
        <taxon>Sclerodermatineae</taxon>
        <taxon>Sclerodermataceae</taxon>
        <taxon>Scleroderma</taxon>
    </lineage>
</organism>
<reference evidence="1 2" key="1">
    <citation type="submission" date="2014-04" db="EMBL/GenBank/DDBJ databases">
        <authorList>
            <consortium name="DOE Joint Genome Institute"/>
            <person name="Kuo A."/>
            <person name="Kohler A."/>
            <person name="Nagy L.G."/>
            <person name="Floudas D."/>
            <person name="Copeland A."/>
            <person name="Barry K.W."/>
            <person name="Cichocki N."/>
            <person name="Veneault-Fourrey C."/>
            <person name="LaButti K."/>
            <person name="Lindquist E.A."/>
            <person name="Lipzen A."/>
            <person name="Lundell T."/>
            <person name="Morin E."/>
            <person name="Murat C."/>
            <person name="Sun H."/>
            <person name="Tunlid A."/>
            <person name="Henrissat B."/>
            <person name="Grigoriev I.V."/>
            <person name="Hibbett D.S."/>
            <person name="Martin F."/>
            <person name="Nordberg H.P."/>
            <person name="Cantor M.N."/>
            <person name="Hua S.X."/>
        </authorList>
    </citation>
    <scope>NUCLEOTIDE SEQUENCE [LARGE SCALE GENOMIC DNA]</scope>
    <source>
        <strain evidence="1 2">Foug A</strain>
    </source>
</reference>
<gene>
    <name evidence="1" type="ORF">SCLCIDRAFT_109283</name>
</gene>
<dbReference type="InterPro" id="IPR055334">
    <property type="entry name" value="PEX8-like"/>
</dbReference>
<dbReference type="Proteomes" id="UP000053989">
    <property type="component" value="Unassembled WGS sequence"/>
</dbReference>
<dbReference type="PANTHER" id="PTHR39214:SF1">
    <property type="entry name" value="MICROBODY (PEROXISOME) BIOGENESIS PROTEIN PEROXIN 8 (EUROFUNG)"/>
    <property type="match status" value="1"/>
</dbReference>
<dbReference type="EMBL" id="KN822015">
    <property type="protein sequence ID" value="KIM66780.1"/>
    <property type="molecule type" value="Genomic_DNA"/>
</dbReference>
<sequence length="700" mass="76309">MSGRGYSVLLSSLHRASDSALPLPTLQGLIVHYLAQLSPSPTPLAATIVASPLFRPFSLTKLDALKTAFRHAVHAKFQLLKGTPGGLFVPSLKVQLHTWLSAILRGLEGGHAITRLACSSGLLLGIEDVLHKLPSNQRDVESSVHNEIVLAFADVVDLFTSSDSWGKEFRPETEGGEDALTISLITSAQPLLLVPPDKFVALPLPQTLALLVHTISKAFTSGTFLASFASSLVYHSEFKIHAEAGCRRHDHGSPIFQDVDALLASHAMANMGSLSRLCSRTISLFVEHRPKLALPHVQETFLCFESIARNVELGWLSSNLAEATDESIAPETRPLTQSIWTILKTLLFTTIMVTEAGLSGLVYVPPSLGHMAPSLALAVLRSLSHLAFVIQKFGGAGHGAFKELKRAFYLTLDILAVHTAESQHFVQQLCEGWWSNTHDLSHPVQQAKKAFALSAIEQLVSGLSISTIKTFVLPFCSPHLGDVGHREIYEAAHSVILAVFSRGGQKPDEMASSTPPSDTQHEQERSFIASMVPFYVQCLVENSAEGRLNVVQLRLAFAALVKSTFSCGDHALAWFCIDSLLTACETSSFATDGERIHRLRLALVASVSSVPLMLLPQALLAVNDIMEDADMDDMKRSELLEALFHEVMNNIGDTEKAFAVCWWNEQRVKWPHLLVADVGPGTRTTEVRGVDQRSGELSKL</sequence>
<evidence type="ECO:0000313" key="2">
    <source>
        <dbReference type="Proteomes" id="UP000053989"/>
    </source>
</evidence>
<proteinExistence type="predicted"/>
<accession>A0A0C3E1X0</accession>
<name>A0A0C3E1X0_9AGAM</name>
<protein>
    <submittedName>
        <fullName evidence="1">Uncharacterized protein</fullName>
    </submittedName>
</protein>
<dbReference type="InParanoid" id="A0A0C3E1X0"/>
<dbReference type="HOGENOM" id="CLU_015601_0_0_1"/>
<keyword evidence="2" id="KW-1185">Reference proteome</keyword>
<dbReference type="PANTHER" id="PTHR39214">
    <property type="entry name" value="MICROBODY (PEROXISOME) BIOGENESIS PROTEIN PEROXIN 8 (EUROFUNG)"/>
    <property type="match status" value="1"/>
</dbReference>
<dbReference type="OrthoDB" id="2357318at2759"/>
<reference evidence="2" key="2">
    <citation type="submission" date="2015-01" db="EMBL/GenBank/DDBJ databases">
        <title>Evolutionary Origins and Diversification of the Mycorrhizal Mutualists.</title>
        <authorList>
            <consortium name="DOE Joint Genome Institute"/>
            <consortium name="Mycorrhizal Genomics Consortium"/>
            <person name="Kohler A."/>
            <person name="Kuo A."/>
            <person name="Nagy L.G."/>
            <person name="Floudas D."/>
            <person name="Copeland A."/>
            <person name="Barry K.W."/>
            <person name="Cichocki N."/>
            <person name="Veneault-Fourrey C."/>
            <person name="LaButti K."/>
            <person name="Lindquist E.A."/>
            <person name="Lipzen A."/>
            <person name="Lundell T."/>
            <person name="Morin E."/>
            <person name="Murat C."/>
            <person name="Riley R."/>
            <person name="Ohm R."/>
            <person name="Sun H."/>
            <person name="Tunlid A."/>
            <person name="Henrissat B."/>
            <person name="Grigoriev I.V."/>
            <person name="Hibbett D.S."/>
            <person name="Martin F."/>
        </authorList>
    </citation>
    <scope>NUCLEOTIDE SEQUENCE [LARGE SCALE GENOMIC DNA]</scope>
    <source>
        <strain evidence="2">Foug A</strain>
    </source>
</reference>
<evidence type="ECO:0000313" key="1">
    <source>
        <dbReference type="EMBL" id="KIM66780.1"/>
    </source>
</evidence>